<evidence type="ECO:0000313" key="2">
    <source>
        <dbReference type="Proteomes" id="UP001204000"/>
    </source>
</evidence>
<gene>
    <name evidence="1" type="ORF">M5J20_08015</name>
</gene>
<name>A0ABT1G294_9CORY</name>
<dbReference type="EMBL" id="JAMFTQ010000009">
    <property type="protein sequence ID" value="MCP1388131.1"/>
    <property type="molecule type" value="Genomic_DNA"/>
</dbReference>
<proteinExistence type="predicted"/>
<dbReference type="RefSeq" id="WP_253578307.1">
    <property type="nucleotide sequence ID" value="NZ_JAMFTQ010000009.1"/>
</dbReference>
<evidence type="ECO:0000313" key="1">
    <source>
        <dbReference type="EMBL" id="MCP1388131.1"/>
    </source>
</evidence>
<reference evidence="1" key="1">
    <citation type="submission" date="2022-05" db="EMBL/GenBank/DDBJ databases">
        <title>Corynebacterium sp. TA-R-1 sp. nov., isolated from human feces.</title>
        <authorList>
            <person name="Shamsuzzaman M."/>
            <person name="Dahal R.H."/>
        </authorList>
    </citation>
    <scope>NUCLEOTIDE SEQUENCE</scope>
    <source>
        <strain evidence="1">TA-R-1</strain>
    </source>
</reference>
<accession>A0ABT1G294</accession>
<dbReference type="Proteomes" id="UP001204000">
    <property type="component" value="Unassembled WGS sequence"/>
</dbReference>
<protein>
    <submittedName>
        <fullName evidence="1">Uncharacterized protein</fullName>
    </submittedName>
</protein>
<keyword evidence="2" id="KW-1185">Reference proteome</keyword>
<organism evidence="1 2">
    <name type="scientific">Corynebacterium stercoris</name>
    <dbReference type="NCBI Taxonomy" id="2943490"/>
    <lineage>
        <taxon>Bacteria</taxon>
        <taxon>Bacillati</taxon>
        <taxon>Actinomycetota</taxon>
        <taxon>Actinomycetes</taxon>
        <taxon>Mycobacteriales</taxon>
        <taxon>Corynebacteriaceae</taxon>
        <taxon>Corynebacterium</taxon>
    </lineage>
</organism>
<comment type="caution">
    <text evidence="1">The sequence shown here is derived from an EMBL/GenBank/DDBJ whole genome shotgun (WGS) entry which is preliminary data.</text>
</comment>
<sequence length="255" mass="29135">MSRDEDAPLAVFVAEFQEDLVSSFESFTGERPILEPSWLDTAGKDAISIRLAQEKGEPGVVALRAKGKAIIGVAIEYRCVWNSTNQFLAVDQSSVKVIPLADSGREPLFRVEYKRAQDSHYPSSHFHVHAHRDEFTHLRGFAAKLDVERADKVEEYFTKPAWLSAFHFPTGGHRFRPCLEDILECLRVEFKLDVDNNRWQPHLRKARLKWRRIQTASVVQDDPEEALRVLVDVFGMPEPEGWVCPQGDPKKLARN</sequence>